<dbReference type="Pfam" id="PF01475">
    <property type="entry name" value="FUR"/>
    <property type="match status" value="1"/>
</dbReference>
<reference evidence="1 2" key="1">
    <citation type="submission" date="2021-06" db="EMBL/GenBank/DDBJ databases">
        <authorList>
            <person name="Sun Q."/>
            <person name="Li D."/>
        </authorList>
    </citation>
    <scope>NUCLEOTIDE SEQUENCE [LARGE SCALE GENOMIC DNA]</scope>
    <source>
        <strain evidence="1 2">MSJ-40</strain>
    </source>
</reference>
<dbReference type="PANTHER" id="PTHR33202">
    <property type="entry name" value="ZINC UPTAKE REGULATION PROTEIN"/>
    <property type="match status" value="1"/>
</dbReference>
<comment type="caution">
    <text evidence="1">The sequence shown here is derived from an EMBL/GenBank/DDBJ whole genome shotgun (WGS) entry which is preliminary data.</text>
</comment>
<name>A0ABS6E6P6_9FIRM</name>
<dbReference type="EMBL" id="JAHLPM010000009">
    <property type="protein sequence ID" value="MBU5438592.1"/>
    <property type="molecule type" value="Genomic_DNA"/>
</dbReference>
<dbReference type="RefSeq" id="WP_216519821.1">
    <property type="nucleotide sequence ID" value="NZ_JAHLPM010000009.1"/>
</dbReference>
<dbReference type="PANTHER" id="PTHR33202:SF8">
    <property type="entry name" value="PEROXIDE-RESPONSIVE REPRESSOR PERR"/>
    <property type="match status" value="1"/>
</dbReference>
<protein>
    <submittedName>
        <fullName evidence="1">Transcriptional repressor</fullName>
    </submittedName>
</protein>
<dbReference type="InterPro" id="IPR002481">
    <property type="entry name" value="FUR"/>
</dbReference>
<accession>A0ABS6E6P6</accession>
<gene>
    <name evidence="1" type="ORF">KQI42_11255</name>
</gene>
<evidence type="ECO:0000313" key="1">
    <source>
        <dbReference type="EMBL" id="MBU5438592.1"/>
    </source>
</evidence>
<keyword evidence="2" id="KW-1185">Reference proteome</keyword>
<evidence type="ECO:0000313" key="2">
    <source>
        <dbReference type="Proteomes" id="UP000749471"/>
    </source>
</evidence>
<sequence>MKETDNREIFNRYGIKNTRQRNIIFNILKKADSPLTAEQIFLGCKKLDDSMSFSTVYRILNTFILKDMVVKTSITEDNKSMFELNYEEHKHYLVCVSCSKMITIGHCPIEDYENSLQKTTNFDITGHKLEVYGYCPQCKNKK</sequence>
<proteinExistence type="predicted"/>
<organism evidence="1 2">
    <name type="scientific">Tissierella simiarum</name>
    <dbReference type="NCBI Taxonomy" id="2841534"/>
    <lineage>
        <taxon>Bacteria</taxon>
        <taxon>Bacillati</taxon>
        <taxon>Bacillota</taxon>
        <taxon>Tissierellia</taxon>
        <taxon>Tissierellales</taxon>
        <taxon>Tissierellaceae</taxon>
        <taxon>Tissierella</taxon>
    </lineage>
</organism>
<dbReference type="Proteomes" id="UP000749471">
    <property type="component" value="Unassembled WGS sequence"/>
</dbReference>
<dbReference type="CDD" id="cd07153">
    <property type="entry name" value="Fur_like"/>
    <property type="match status" value="1"/>
</dbReference>